<evidence type="ECO:0000256" key="2">
    <source>
        <dbReference type="SAM" id="Phobius"/>
    </source>
</evidence>
<comment type="caution">
    <text evidence="3">The sequence shown here is derived from an EMBL/GenBank/DDBJ whole genome shotgun (WGS) entry which is preliminary data.</text>
</comment>
<reference evidence="4" key="1">
    <citation type="journal article" date="2019" name="Int. J. Syst. Evol. Microbiol.">
        <title>The Global Catalogue of Microorganisms (GCM) 10K type strain sequencing project: providing services to taxonomists for standard genome sequencing and annotation.</title>
        <authorList>
            <consortium name="The Broad Institute Genomics Platform"/>
            <consortium name="The Broad Institute Genome Sequencing Center for Infectious Disease"/>
            <person name="Wu L."/>
            <person name="Ma J."/>
        </authorList>
    </citation>
    <scope>NUCLEOTIDE SEQUENCE [LARGE SCALE GENOMIC DNA]</scope>
    <source>
        <strain evidence="4">JCM 16953</strain>
    </source>
</reference>
<proteinExistence type="predicted"/>
<protein>
    <recommendedName>
        <fullName evidence="5">Integral membrane protein</fullName>
    </recommendedName>
</protein>
<evidence type="ECO:0008006" key="5">
    <source>
        <dbReference type="Google" id="ProtNLM"/>
    </source>
</evidence>
<dbReference type="RefSeq" id="WP_344771866.1">
    <property type="nucleotide sequence ID" value="NZ_BAABAH010000001.1"/>
</dbReference>
<sequence length="109" mass="11394">MSSGKRAGEKVKGGFRPVLLLLAVGITLAVVAWGYLVYAAIDFGSTARKDGDDQAWFYLGVCAVGAVACLFLGLMLVVRFSRAIGWTSAPPPKPPKVVGAVKGGKRAAR</sequence>
<organism evidence="3 4">
    <name type="scientific">Nocardioides panacisoli</name>
    <dbReference type="NCBI Taxonomy" id="627624"/>
    <lineage>
        <taxon>Bacteria</taxon>
        <taxon>Bacillati</taxon>
        <taxon>Actinomycetota</taxon>
        <taxon>Actinomycetes</taxon>
        <taxon>Propionibacteriales</taxon>
        <taxon>Nocardioidaceae</taxon>
        <taxon>Nocardioides</taxon>
    </lineage>
</organism>
<accession>A0ABP7HU08</accession>
<feature type="transmembrane region" description="Helical" evidence="2">
    <location>
        <begin position="20"/>
        <end position="41"/>
    </location>
</feature>
<keyword evidence="2" id="KW-1133">Transmembrane helix</keyword>
<feature type="transmembrane region" description="Helical" evidence="2">
    <location>
        <begin position="56"/>
        <end position="78"/>
    </location>
</feature>
<keyword evidence="2" id="KW-0472">Membrane</keyword>
<name>A0ABP7HU08_9ACTN</name>
<keyword evidence="4" id="KW-1185">Reference proteome</keyword>
<dbReference type="EMBL" id="BAABAH010000001">
    <property type="protein sequence ID" value="GAA3802328.1"/>
    <property type="molecule type" value="Genomic_DNA"/>
</dbReference>
<keyword evidence="2" id="KW-0812">Transmembrane</keyword>
<gene>
    <name evidence="3" type="ORF">GCM10022242_01630</name>
</gene>
<dbReference type="Proteomes" id="UP001501821">
    <property type="component" value="Unassembled WGS sequence"/>
</dbReference>
<evidence type="ECO:0000256" key="1">
    <source>
        <dbReference type="SAM" id="MobiDB-lite"/>
    </source>
</evidence>
<evidence type="ECO:0000313" key="4">
    <source>
        <dbReference type="Proteomes" id="UP001501821"/>
    </source>
</evidence>
<evidence type="ECO:0000313" key="3">
    <source>
        <dbReference type="EMBL" id="GAA3802328.1"/>
    </source>
</evidence>
<feature type="region of interest" description="Disordered" evidence="1">
    <location>
        <begin position="88"/>
        <end position="109"/>
    </location>
</feature>